<name>A0ABD2VVX4_9HYME</name>
<evidence type="ECO:0000313" key="1">
    <source>
        <dbReference type="EMBL" id="KAL3384952.1"/>
    </source>
</evidence>
<dbReference type="Proteomes" id="UP001627154">
    <property type="component" value="Unassembled WGS sequence"/>
</dbReference>
<protein>
    <submittedName>
        <fullName evidence="1">Uncharacterized protein</fullName>
    </submittedName>
</protein>
<comment type="caution">
    <text evidence="1">The sequence shown here is derived from an EMBL/GenBank/DDBJ whole genome shotgun (WGS) entry which is preliminary data.</text>
</comment>
<organism evidence="1 2">
    <name type="scientific">Trichogramma kaykai</name>
    <dbReference type="NCBI Taxonomy" id="54128"/>
    <lineage>
        <taxon>Eukaryota</taxon>
        <taxon>Metazoa</taxon>
        <taxon>Ecdysozoa</taxon>
        <taxon>Arthropoda</taxon>
        <taxon>Hexapoda</taxon>
        <taxon>Insecta</taxon>
        <taxon>Pterygota</taxon>
        <taxon>Neoptera</taxon>
        <taxon>Endopterygota</taxon>
        <taxon>Hymenoptera</taxon>
        <taxon>Apocrita</taxon>
        <taxon>Proctotrupomorpha</taxon>
        <taxon>Chalcidoidea</taxon>
        <taxon>Trichogrammatidae</taxon>
        <taxon>Trichogramma</taxon>
    </lineage>
</organism>
<evidence type="ECO:0000313" key="2">
    <source>
        <dbReference type="Proteomes" id="UP001627154"/>
    </source>
</evidence>
<keyword evidence="2" id="KW-1185">Reference proteome</keyword>
<gene>
    <name evidence="1" type="ORF">TKK_019352</name>
</gene>
<dbReference type="AlphaFoldDB" id="A0ABD2VVX4"/>
<accession>A0ABD2VVX4</accession>
<sequence>MQWGERERERERERDTTRNWNQPLQIIVTNSAAAESGIIITYNTSEEEAIYQARSIYPRLLLRCPCGKIYTHRAAAAAASSPITRAGILCMQVLTGGPQ</sequence>
<reference evidence="1 2" key="1">
    <citation type="journal article" date="2024" name="bioRxiv">
        <title>A reference genome for Trichogramma kaykai: A tiny desert-dwelling parasitoid wasp with competing sex-ratio distorters.</title>
        <authorList>
            <person name="Culotta J."/>
            <person name="Lindsey A.R."/>
        </authorList>
    </citation>
    <scope>NUCLEOTIDE SEQUENCE [LARGE SCALE GENOMIC DNA]</scope>
    <source>
        <strain evidence="1 2">KSX58</strain>
    </source>
</reference>
<proteinExistence type="predicted"/>
<dbReference type="EMBL" id="JBJJXI010000166">
    <property type="protein sequence ID" value="KAL3384952.1"/>
    <property type="molecule type" value="Genomic_DNA"/>
</dbReference>